<comment type="caution">
    <text evidence="7">The sequence shown here is derived from an EMBL/GenBank/DDBJ whole genome shotgun (WGS) entry which is preliminary data.</text>
</comment>
<name>A0ABN9W7W8_9DINO</name>
<dbReference type="CDD" id="cd14498">
    <property type="entry name" value="DSP"/>
    <property type="match status" value="1"/>
</dbReference>
<evidence type="ECO:0000259" key="6">
    <source>
        <dbReference type="PROSITE" id="PS50056"/>
    </source>
</evidence>
<feature type="region of interest" description="Disordered" evidence="5">
    <location>
        <begin position="182"/>
        <end position="208"/>
    </location>
</feature>
<sequence length="566" mass="59226">MARRDMSAVVAAQPERAAFGTRRGVEVDAAERSVEACHRRGAVEADAAEADACEGTAEGTSEADVAEGTAEGIAEGTAAEGTAEGTAEADAAEADAAEGTAEGTLSLEVKPFGKAGVRLCWSCTPGLSGLRGSVLAELRSGPGWLLSSSCGRARPGSPCGRMPGCGACGAARWRLRSAPWAGWRGAPGPRGSPGARESRSSRLARRSSCTTFSSGTELEELTTAQASFLGGPRAFLGSALASLAPPPAPLLARSARQGGGPGPIHEICADLHTLYGYPLSVPLGTVVIDMRPGDEPRLTESLICPDAASLAGLPFRDDAVVVGDLPPASMDVLRGRVSRCVYKVRAEMVRALLAEFPLVGGQPSEKRAVLPNIVGARLAVGHQGHASILREWSDALGIVGVLNLAPNKVASDFSAIEDRARYIELFHDDGLPLTDTVGDGHRLSDVLPRILNSIESALQAYPSGRVFVHCQQGRSRAGSVAVAYMLVSSPGWRLFDAVSFVAARRPELEINASYAEVLEEFALSLGRQPSLPYAMTELPLHFRGGGVARDFRDKCFDASSHQGSVR</sequence>
<dbReference type="InterPro" id="IPR000387">
    <property type="entry name" value="Tyr_Pase_dom"/>
</dbReference>
<feature type="region of interest" description="Disordered" evidence="5">
    <location>
        <begin position="79"/>
        <end position="102"/>
    </location>
</feature>
<dbReference type="Gene3D" id="3.90.190.10">
    <property type="entry name" value="Protein tyrosine phosphatase superfamily"/>
    <property type="match status" value="1"/>
</dbReference>
<evidence type="ECO:0000256" key="3">
    <source>
        <dbReference type="ARBA" id="ARBA00022801"/>
    </source>
</evidence>
<keyword evidence="3" id="KW-0378">Hydrolase</keyword>
<dbReference type="InterPro" id="IPR029021">
    <property type="entry name" value="Prot-tyrosine_phosphatase-like"/>
</dbReference>
<dbReference type="Pfam" id="PF00782">
    <property type="entry name" value="DSPc"/>
    <property type="match status" value="1"/>
</dbReference>
<dbReference type="EMBL" id="CAUYUJ010018226">
    <property type="protein sequence ID" value="CAK0881765.1"/>
    <property type="molecule type" value="Genomic_DNA"/>
</dbReference>
<feature type="compositionally biased region" description="Low complexity" evidence="5">
    <location>
        <begin position="182"/>
        <end position="195"/>
    </location>
</feature>
<keyword evidence="4" id="KW-0904">Protein phosphatase</keyword>
<reference evidence="7" key="1">
    <citation type="submission" date="2023-10" db="EMBL/GenBank/DDBJ databases">
        <authorList>
            <person name="Chen Y."/>
            <person name="Shah S."/>
            <person name="Dougan E. K."/>
            <person name="Thang M."/>
            <person name="Chan C."/>
        </authorList>
    </citation>
    <scope>NUCLEOTIDE SEQUENCE [LARGE SCALE GENOMIC DNA]</scope>
</reference>
<dbReference type="InterPro" id="IPR000340">
    <property type="entry name" value="Dual-sp_phosphatase_cat-dom"/>
</dbReference>
<feature type="compositionally biased region" description="Low complexity" evidence="5">
    <location>
        <begin position="53"/>
        <end position="67"/>
    </location>
</feature>
<evidence type="ECO:0000313" key="7">
    <source>
        <dbReference type="EMBL" id="CAK0881765.1"/>
    </source>
</evidence>
<protein>
    <recommendedName>
        <fullName evidence="2">protein-tyrosine-phosphatase</fullName>
        <ecNumber evidence="2">3.1.3.48</ecNumber>
    </recommendedName>
</protein>
<comment type="similarity">
    <text evidence="1">Belongs to the protein-tyrosine phosphatase family. Non-receptor class dual specificity subfamily.</text>
</comment>
<dbReference type="SUPFAM" id="SSF52799">
    <property type="entry name" value="(Phosphotyrosine protein) phosphatases II"/>
    <property type="match status" value="1"/>
</dbReference>
<dbReference type="InterPro" id="IPR020422">
    <property type="entry name" value="TYR_PHOSPHATASE_DUAL_dom"/>
</dbReference>
<dbReference type="EC" id="3.1.3.48" evidence="2"/>
<feature type="region of interest" description="Disordered" evidence="5">
    <location>
        <begin position="45"/>
        <end position="67"/>
    </location>
</feature>
<feature type="domain" description="Tyrosine specific protein phosphatases" evidence="6">
    <location>
        <begin position="448"/>
        <end position="508"/>
    </location>
</feature>
<evidence type="ECO:0000256" key="2">
    <source>
        <dbReference type="ARBA" id="ARBA00013064"/>
    </source>
</evidence>
<gene>
    <name evidence="7" type="ORF">PCOR1329_LOCUS64502</name>
</gene>
<evidence type="ECO:0000256" key="1">
    <source>
        <dbReference type="ARBA" id="ARBA00008601"/>
    </source>
</evidence>
<proteinExistence type="inferred from homology"/>
<accession>A0ABN9W7W8</accession>
<feature type="compositionally biased region" description="Low complexity" evidence="5">
    <location>
        <begin position="79"/>
        <end position="89"/>
    </location>
</feature>
<evidence type="ECO:0000313" key="8">
    <source>
        <dbReference type="Proteomes" id="UP001189429"/>
    </source>
</evidence>
<keyword evidence="8" id="KW-1185">Reference proteome</keyword>
<dbReference type="PANTHER" id="PTHR10159:SF519">
    <property type="entry name" value="DUAL SPECIFICITY PROTEIN PHOSPHATASE MPK3"/>
    <property type="match status" value="1"/>
</dbReference>
<dbReference type="PROSITE" id="PS50056">
    <property type="entry name" value="TYR_PHOSPHATASE_2"/>
    <property type="match status" value="1"/>
</dbReference>
<organism evidence="7 8">
    <name type="scientific">Prorocentrum cordatum</name>
    <dbReference type="NCBI Taxonomy" id="2364126"/>
    <lineage>
        <taxon>Eukaryota</taxon>
        <taxon>Sar</taxon>
        <taxon>Alveolata</taxon>
        <taxon>Dinophyceae</taxon>
        <taxon>Prorocentrales</taxon>
        <taxon>Prorocentraceae</taxon>
        <taxon>Prorocentrum</taxon>
    </lineage>
</organism>
<evidence type="ECO:0000256" key="4">
    <source>
        <dbReference type="ARBA" id="ARBA00022912"/>
    </source>
</evidence>
<dbReference type="Proteomes" id="UP001189429">
    <property type="component" value="Unassembled WGS sequence"/>
</dbReference>
<evidence type="ECO:0000256" key="5">
    <source>
        <dbReference type="SAM" id="MobiDB-lite"/>
    </source>
</evidence>
<dbReference type="SMART" id="SM00195">
    <property type="entry name" value="DSPc"/>
    <property type="match status" value="1"/>
</dbReference>
<dbReference type="PANTHER" id="PTHR10159">
    <property type="entry name" value="DUAL SPECIFICITY PROTEIN PHOSPHATASE"/>
    <property type="match status" value="1"/>
</dbReference>